<evidence type="ECO:0008006" key="3">
    <source>
        <dbReference type="Google" id="ProtNLM"/>
    </source>
</evidence>
<keyword evidence="2" id="KW-1185">Reference proteome</keyword>
<protein>
    <recommendedName>
        <fullName evidence="3">Apea-like HEPN domain-containing protein</fullName>
    </recommendedName>
</protein>
<sequence>MYSTKEDKVSFILPSLFAFGRINSEKYPIELNSIGEYLASCRKYERIEIQPLIIQTEETEESLERGWIFSPRIGYSLVASYQGLYEIRLRDPDFDASNLTDALHGMMAVLGGPPSEELFVIPVAENSIPPSRIISLDEAVKFYRDMLPHASAARDDNDSIFRGRWGRTPDFDAALWQLVANVIGDEELVYASLFLRVAVEKYSFSGDEVEDVILRHEEVPSRILKAIDVENGIHNAYKIVEAIYGGTLPSDWRKVARCLAEQGIDTAELAGYTMHGIFRREPILEKIKRLKHARDDRAAHGRIHENRRNTYYELMDYQELVRNLLIKRIQTKYPGTLNLSE</sequence>
<accession>A0A1H7NWN5</accession>
<organism evidence="1 2">
    <name type="scientific">Nitrosovibrio tenuis</name>
    <dbReference type="NCBI Taxonomy" id="1233"/>
    <lineage>
        <taxon>Bacteria</taxon>
        <taxon>Pseudomonadati</taxon>
        <taxon>Pseudomonadota</taxon>
        <taxon>Betaproteobacteria</taxon>
        <taxon>Nitrosomonadales</taxon>
        <taxon>Nitrosomonadaceae</taxon>
        <taxon>Nitrosovibrio</taxon>
    </lineage>
</organism>
<dbReference type="STRING" id="1233.SAMN05216387_107146"/>
<evidence type="ECO:0000313" key="2">
    <source>
        <dbReference type="Proteomes" id="UP000198620"/>
    </source>
</evidence>
<dbReference type="Proteomes" id="UP000198620">
    <property type="component" value="Unassembled WGS sequence"/>
</dbReference>
<dbReference type="RefSeq" id="WP_090828921.1">
    <property type="nucleotide sequence ID" value="NZ_FOBH01000007.1"/>
</dbReference>
<reference evidence="1 2" key="1">
    <citation type="submission" date="2016-10" db="EMBL/GenBank/DDBJ databases">
        <authorList>
            <person name="de Groot N.N."/>
        </authorList>
    </citation>
    <scope>NUCLEOTIDE SEQUENCE [LARGE SCALE GENOMIC DNA]</scope>
    <source>
        <strain evidence="1 2">Nv1</strain>
    </source>
</reference>
<dbReference type="EMBL" id="FOBH01000007">
    <property type="protein sequence ID" value="SEL27297.1"/>
    <property type="molecule type" value="Genomic_DNA"/>
</dbReference>
<evidence type="ECO:0000313" key="1">
    <source>
        <dbReference type="EMBL" id="SEL27297.1"/>
    </source>
</evidence>
<gene>
    <name evidence="1" type="ORF">SAMN05216387_107146</name>
</gene>
<dbReference type="AlphaFoldDB" id="A0A1H7NWN5"/>
<proteinExistence type="predicted"/>
<name>A0A1H7NWN5_9PROT</name>